<evidence type="ECO:0000256" key="3">
    <source>
        <dbReference type="ARBA" id="ARBA00022448"/>
    </source>
</evidence>
<organism evidence="10 11">
    <name type="scientific">Kocuria subflava</name>
    <dbReference type="NCBI Taxonomy" id="1736139"/>
    <lineage>
        <taxon>Bacteria</taxon>
        <taxon>Bacillati</taxon>
        <taxon>Actinomycetota</taxon>
        <taxon>Actinomycetes</taxon>
        <taxon>Micrococcales</taxon>
        <taxon>Micrococcaceae</taxon>
        <taxon>Kocuria</taxon>
    </lineage>
</organism>
<comment type="similarity">
    <text evidence="2">Belongs to the autoinducer-2 exporter (AI-2E) (TC 2.A.86) family.</text>
</comment>
<dbReference type="Proteomes" id="UP000521379">
    <property type="component" value="Unassembled WGS sequence"/>
</dbReference>
<feature type="transmembrane region" description="Helical" evidence="9">
    <location>
        <begin position="100"/>
        <end position="123"/>
    </location>
</feature>
<reference evidence="10 11" key="1">
    <citation type="submission" date="2020-02" db="EMBL/GenBank/DDBJ databases">
        <authorList>
            <person name="Sun Q."/>
        </authorList>
    </citation>
    <scope>NUCLEOTIDE SEQUENCE [LARGE SCALE GENOMIC DNA]</scope>
    <source>
        <strain evidence="10 11">YIM 13062</strain>
    </source>
</reference>
<feature type="transmembrane region" description="Helical" evidence="9">
    <location>
        <begin position="336"/>
        <end position="363"/>
    </location>
</feature>
<evidence type="ECO:0000256" key="9">
    <source>
        <dbReference type="SAM" id="Phobius"/>
    </source>
</evidence>
<feature type="transmembrane region" description="Helical" evidence="9">
    <location>
        <begin position="43"/>
        <end position="61"/>
    </location>
</feature>
<evidence type="ECO:0000256" key="6">
    <source>
        <dbReference type="ARBA" id="ARBA00022989"/>
    </source>
</evidence>
<feature type="compositionally biased region" description="Basic and acidic residues" evidence="8">
    <location>
        <begin position="418"/>
        <end position="440"/>
    </location>
</feature>
<evidence type="ECO:0000313" key="10">
    <source>
        <dbReference type="EMBL" id="NKE10782.1"/>
    </source>
</evidence>
<keyword evidence="5 9" id="KW-0812">Transmembrane</keyword>
<dbReference type="GO" id="GO:0005886">
    <property type="term" value="C:plasma membrane"/>
    <property type="evidence" value="ECO:0007669"/>
    <property type="project" value="UniProtKB-SubCell"/>
</dbReference>
<keyword evidence="4" id="KW-1003">Cell membrane</keyword>
<dbReference type="GO" id="GO:0055085">
    <property type="term" value="P:transmembrane transport"/>
    <property type="evidence" value="ECO:0007669"/>
    <property type="project" value="TreeGrafter"/>
</dbReference>
<dbReference type="Pfam" id="PF01594">
    <property type="entry name" value="AI-2E_transport"/>
    <property type="match status" value="1"/>
</dbReference>
<feature type="transmembrane region" description="Helical" evidence="9">
    <location>
        <begin position="67"/>
        <end position="88"/>
    </location>
</feature>
<keyword evidence="11" id="KW-1185">Reference proteome</keyword>
<proteinExistence type="inferred from homology"/>
<gene>
    <name evidence="10" type="ORF">GTW58_12810</name>
</gene>
<dbReference type="InterPro" id="IPR002549">
    <property type="entry name" value="AI-2E-like"/>
</dbReference>
<dbReference type="PANTHER" id="PTHR21716">
    <property type="entry name" value="TRANSMEMBRANE PROTEIN"/>
    <property type="match status" value="1"/>
</dbReference>
<keyword evidence="6 9" id="KW-1133">Transmembrane helix</keyword>
<keyword evidence="7 9" id="KW-0472">Membrane</keyword>
<evidence type="ECO:0000256" key="8">
    <source>
        <dbReference type="SAM" id="MobiDB-lite"/>
    </source>
</evidence>
<feature type="compositionally biased region" description="Basic and acidic residues" evidence="8">
    <location>
        <begin position="494"/>
        <end position="515"/>
    </location>
</feature>
<evidence type="ECO:0000256" key="4">
    <source>
        <dbReference type="ARBA" id="ARBA00022475"/>
    </source>
</evidence>
<evidence type="ECO:0000256" key="5">
    <source>
        <dbReference type="ARBA" id="ARBA00022692"/>
    </source>
</evidence>
<accession>A0A846TYG8</accession>
<feature type="transmembrane region" description="Helical" evidence="9">
    <location>
        <begin position="300"/>
        <end position="316"/>
    </location>
</feature>
<feature type="compositionally biased region" description="Basic and acidic residues" evidence="8">
    <location>
        <begin position="449"/>
        <end position="471"/>
    </location>
</feature>
<dbReference type="AlphaFoldDB" id="A0A846TYG8"/>
<name>A0A846TYG8_9MICC</name>
<dbReference type="PANTHER" id="PTHR21716:SF53">
    <property type="entry name" value="PERMEASE PERM-RELATED"/>
    <property type="match status" value="1"/>
</dbReference>
<dbReference type="EMBL" id="JAAVUN010000057">
    <property type="protein sequence ID" value="NKE10782.1"/>
    <property type="molecule type" value="Genomic_DNA"/>
</dbReference>
<feature type="transmembrane region" description="Helical" evidence="9">
    <location>
        <begin position="173"/>
        <end position="202"/>
    </location>
</feature>
<sequence>MSSSNSQTEAGKKLARIAEPELPVGSESDSSGVSVSVRVAAAWSWRVIIIVAALLVVGWLMAYFTTVWIPVLLAALLAGLVSPAVTWLRSKRFPTFAAAALVELGLIVAVLGLLALAGQQIILGFSQLSDSAMRGINTLLGMIEDLPFDISTETLNQWVDQGFSTLQDNSSAIVSGAISFGSTAGTIVTGTLIMLFTLLFFLADGEKIWLFLVKLFPRPARPAVNGAGRRGWLSLVQFVRIQGFVAFIDAVGIGLGAFLLGVPLAVPIGILVFLGSFIPMVGAVVTGAIAVLVALVANGPWIALAMLGVVLLVQQVESNILQPLIMGKAVSLHPLAVFLAVATGSVTAGILGALFSVPLLAVVNSVMRYLAAQGWRNDPEIAWQPNYFPWEIRKLAKKEELTREQVLQQFRRFSRSKRNQEAGKQNKEVEKAAAEREKELAVSAAEKVQASEKRRDDRSVSARIADSDDKTTPVMTRPATAAETSEAARMPHGLGRDAGRESPERIVGSPDHDSSEFPQNKSMDQDPGAHPAARREDDIEDTDSPNDPGRA</sequence>
<dbReference type="RefSeq" id="WP_119932113.1">
    <property type="nucleotide sequence ID" value="NZ_JAAVUN010000057.1"/>
</dbReference>
<evidence type="ECO:0000256" key="2">
    <source>
        <dbReference type="ARBA" id="ARBA00009773"/>
    </source>
</evidence>
<comment type="caution">
    <text evidence="10">The sequence shown here is derived from an EMBL/GenBank/DDBJ whole genome shotgun (WGS) entry which is preliminary data.</text>
</comment>
<protein>
    <submittedName>
        <fullName evidence="10">AI-2E family transporter</fullName>
    </submittedName>
</protein>
<keyword evidence="3" id="KW-0813">Transport</keyword>
<evidence type="ECO:0000256" key="7">
    <source>
        <dbReference type="ARBA" id="ARBA00023136"/>
    </source>
</evidence>
<feature type="region of interest" description="Disordered" evidence="8">
    <location>
        <begin position="414"/>
        <end position="551"/>
    </location>
</feature>
<comment type="subcellular location">
    <subcellularLocation>
        <location evidence="1">Cell membrane</location>
        <topology evidence="1">Multi-pass membrane protein</topology>
    </subcellularLocation>
</comment>
<feature type="transmembrane region" description="Helical" evidence="9">
    <location>
        <begin position="238"/>
        <end position="262"/>
    </location>
</feature>
<evidence type="ECO:0000256" key="1">
    <source>
        <dbReference type="ARBA" id="ARBA00004651"/>
    </source>
</evidence>
<evidence type="ECO:0000313" key="11">
    <source>
        <dbReference type="Proteomes" id="UP000521379"/>
    </source>
</evidence>
<feature type="transmembrane region" description="Helical" evidence="9">
    <location>
        <begin position="268"/>
        <end position="293"/>
    </location>
</feature>